<comment type="caution">
    <text evidence="2">The sequence shown here is derived from an EMBL/GenBank/DDBJ whole genome shotgun (WGS) entry which is preliminary data.</text>
</comment>
<organism evidence="2 3">
    <name type="scientific">Armillaria borealis</name>
    <dbReference type="NCBI Taxonomy" id="47425"/>
    <lineage>
        <taxon>Eukaryota</taxon>
        <taxon>Fungi</taxon>
        <taxon>Dikarya</taxon>
        <taxon>Basidiomycota</taxon>
        <taxon>Agaricomycotina</taxon>
        <taxon>Agaricomycetes</taxon>
        <taxon>Agaricomycetidae</taxon>
        <taxon>Agaricales</taxon>
        <taxon>Marasmiineae</taxon>
        <taxon>Physalacriaceae</taxon>
        <taxon>Armillaria</taxon>
    </lineage>
</organism>
<feature type="compositionally biased region" description="Polar residues" evidence="1">
    <location>
        <begin position="212"/>
        <end position="221"/>
    </location>
</feature>
<evidence type="ECO:0000256" key="1">
    <source>
        <dbReference type="SAM" id="MobiDB-lite"/>
    </source>
</evidence>
<sequence>MQLAELGGQLPEALGYWLWQTFPKGSAVRNWHRALPQFEQARLRTHVSHFLAAIKDNFLSITWERDMQDAYRNQRFHQRGHERESLQEFINRRAIWTRVLIKPDDGGPLEVELILKNVPVAWLSTLQADSIRSMVALYKWATDNEKKLISEARREQFGLNTSISADQLIPVMRRLGVTMSRVPPREVHTIGREEEDPIVEEEDSPESRMAAHSQSQGCLGSSNYEEQSEALREAYQVFKKWQRPLPKGGYPFPRHDEVTTKLGRAPPSPCKVCGSPHHWDKECPDWNTYLKLPQNHNKTARVVSLDSYDHDDAVTTYESAYEVLLTQRVASITSSEGALDFERVAQSEVKDAIGATLPLEHKTLNDKPIPRENPSSSMYRFVHRLETVEDDEKYTGETRNKSLRYVVEDPWSEDEDSNKERAEVNNTDSEIPKISPTEDKPFRLKARCKTKAGKSAADVSVLSHKGWVGHLKNPMIDLRNDSCADISLISEDFYNSLLNPPPLCQGEKLRLWQLTDGDNTIKGFVHITVLFYSEHNRLIETTVEAYVVPGMTVPLLLGEDYAQNYEIGVTRNLEEGTKIHYGDTGVTVQATPVDRTADFKKVRKSMYSSQSFVKAKAHRRNRNLRNRR</sequence>
<dbReference type="Proteomes" id="UP001175226">
    <property type="component" value="Unassembled WGS sequence"/>
</dbReference>
<gene>
    <name evidence="2" type="ORF">EV421DRAFT_1906739</name>
</gene>
<dbReference type="CDD" id="cd00303">
    <property type="entry name" value="retropepsin_like"/>
    <property type="match status" value="1"/>
</dbReference>
<protein>
    <submittedName>
        <fullName evidence="2">Uncharacterized protein</fullName>
    </submittedName>
</protein>
<proteinExistence type="predicted"/>
<evidence type="ECO:0000313" key="2">
    <source>
        <dbReference type="EMBL" id="KAK0438199.1"/>
    </source>
</evidence>
<feature type="region of interest" description="Disordered" evidence="1">
    <location>
        <begin position="190"/>
        <end position="221"/>
    </location>
</feature>
<keyword evidence="3" id="KW-1185">Reference proteome</keyword>
<dbReference type="EMBL" id="JAUEPT010000044">
    <property type="protein sequence ID" value="KAK0438199.1"/>
    <property type="molecule type" value="Genomic_DNA"/>
</dbReference>
<accession>A0AA39MLL3</accession>
<name>A0AA39MLL3_9AGAR</name>
<reference evidence="2" key="1">
    <citation type="submission" date="2023-06" db="EMBL/GenBank/DDBJ databases">
        <authorList>
            <consortium name="Lawrence Berkeley National Laboratory"/>
            <person name="Ahrendt S."/>
            <person name="Sahu N."/>
            <person name="Indic B."/>
            <person name="Wong-Bajracharya J."/>
            <person name="Merenyi Z."/>
            <person name="Ke H.-M."/>
            <person name="Monk M."/>
            <person name="Kocsube S."/>
            <person name="Drula E."/>
            <person name="Lipzen A."/>
            <person name="Balint B."/>
            <person name="Henrissat B."/>
            <person name="Andreopoulos B."/>
            <person name="Martin F.M."/>
            <person name="Harder C.B."/>
            <person name="Rigling D."/>
            <person name="Ford K.L."/>
            <person name="Foster G.D."/>
            <person name="Pangilinan J."/>
            <person name="Papanicolaou A."/>
            <person name="Barry K."/>
            <person name="LaButti K."/>
            <person name="Viragh M."/>
            <person name="Koriabine M."/>
            <person name="Yan M."/>
            <person name="Riley R."/>
            <person name="Champramary S."/>
            <person name="Plett K.L."/>
            <person name="Tsai I.J."/>
            <person name="Slot J."/>
            <person name="Sipos G."/>
            <person name="Plett J."/>
            <person name="Nagy L.G."/>
            <person name="Grigoriev I.V."/>
        </authorList>
    </citation>
    <scope>NUCLEOTIDE SEQUENCE</scope>
    <source>
        <strain evidence="2">FPL87.14</strain>
    </source>
</reference>
<feature type="region of interest" description="Disordered" evidence="1">
    <location>
        <begin position="409"/>
        <end position="436"/>
    </location>
</feature>
<feature type="compositionally biased region" description="Acidic residues" evidence="1">
    <location>
        <begin position="193"/>
        <end position="204"/>
    </location>
</feature>
<dbReference type="AlphaFoldDB" id="A0AA39MLL3"/>
<evidence type="ECO:0000313" key="3">
    <source>
        <dbReference type="Proteomes" id="UP001175226"/>
    </source>
</evidence>